<dbReference type="PANTHER" id="PTHR31080">
    <property type="entry name" value="PECTINESTERASE INHIBITOR-LIKE"/>
    <property type="match status" value="1"/>
</dbReference>
<accession>A0ABR2P5U8</accession>
<evidence type="ECO:0000256" key="3">
    <source>
        <dbReference type="SAM" id="SignalP"/>
    </source>
</evidence>
<keyword evidence="1 3" id="KW-0732">Signal</keyword>
<gene>
    <name evidence="5" type="ORF">V6N11_009599</name>
</gene>
<name>A0ABR2P5U8_9ROSI</name>
<dbReference type="InterPro" id="IPR051955">
    <property type="entry name" value="PME_Inhibitor"/>
</dbReference>
<feature type="domain" description="Pectinesterase inhibitor" evidence="4">
    <location>
        <begin position="37"/>
        <end position="200"/>
    </location>
</feature>
<evidence type="ECO:0000313" key="5">
    <source>
        <dbReference type="EMBL" id="KAK8983815.1"/>
    </source>
</evidence>
<dbReference type="NCBIfam" id="TIGR01614">
    <property type="entry name" value="PME_inhib"/>
    <property type="match status" value="1"/>
</dbReference>
<dbReference type="InterPro" id="IPR035513">
    <property type="entry name" value="Invertase/methylesterase_inhib"/>
</dbReference>
<evidence type="ECO:0000259" key="4">
    <source>
        <dbReference type="SMART" id="SM00856"/>
    </source>
</evidence>
<dbReference type="SUPFAM" id="SSF101148">
    <property type="entry name" value="Plant invertase/pectin methylesterase inhibitor"/>
    <property type="match status" value="1"/>
</dbReference>
<sequence length="210" mass="23430">MARKFSISALICLVILLHLSSYFNPCSAFSNANHPHTNKDFIRNSCRATSYPRLCLKSLARHASKIKGDPKLLAHAALNTTLFAAKSTTRLLKDMSRIHKLKPNEAAAMMDCVEEISDSVQKLRMSTEELDREDEIDRVGNSDAVRTQINDIQMWINTALEEEETCMNALANIKIKGKGKNGVRKRIVKVAHLTSNALALVKSFALAHKK</sequence>
<reference evidence="5 6" key="1">
    <citation type="journal article" date="2024" name="G3 (Bethesda)">
        <title>Genome assembly of Hibiscus sabdariffa L. provides insights into metabolisms of medicinal natural products.</title>
        <authorList>
            <person name="Kim T."/>
        </authorList>
    </citation>
    <scope>NUCLEOTIDE SEQUENCE [LARGE SCALE GENOMIC DNA]</scope>
    <source>
        <strain evidence="5">TK-2024</strain>
        <tissue evidence="5">Old leaves</tissue>
    </source>
</reference>
<comment type="similarity">
    <text evidence="2">Belongs to the PMEI family.</text>
</comment>
<evidence type="ECO:0000313" key="6">
    <source>
        <dbReference type="Proteomes" id="UP001396334"/>
    </source>
</evidence>
<dbReference type="PANTHER" id="PTHR31080:SF144">
    <property type="entry name" value="21 KDA PROTEIN-LIKE"/>
    <property type="match status" value="1"/>
</dbReference>
<evidence type="ECO:0000256" key="2">
    <source>
        <dbReference type="ARBA" id="ARBA00038471"/>
    </source>
</evidence>
<feature type="chain" id="PRO_5045044341" description="Pectinesterase inhibitor domain-containing protein" evidence="3">
    <location>
        <begin position="29"/>
        <end position="210"/>
    </location>
</feature>
<feature type="signal peptide" evidence="3">
    <location>
        <begin position="1"/>
        <end position="28"/>
    </location>
</feature>
<comment type="caution">
    <text evidence="5">The sequence shown here is derived from an EMBL/GenBank/DDBJ whole genome shotgun (WGS) entry which is preliminary data.</text>
</comment>
<organism evidence="5 6">
    <name type="scientific">Hibiscus sabdariffa</name>
    <name type="common">roselle</name>
    <dbReference type="NCBI Taxonomy" id="183260"/>
    <lineage>
        <taxon>Eukaryota</taxon>
        <taxon>Viridiplantae</taxon>
        <taxon>Streptophyta</taxon>
        <taxon>Embryophyta</taxon>
        <taxon>Tracheophyta</taxon>
        <taxon>Spermatophyta</taxon>
        <taxon>Magnoliopsida</taxon>
        <taxon>eudicotyledons</taxon>
        <taxon>Gunneridae</taxon>
        <taxon>Pentapetalae</taxon>
        <taxon>rosids</taxon>
        <taxon>malvids</taxon>
        <taxon>Malvales</taxon>
        <taxon>Malvaceae</taxon>
        <taxon>Malvoideae</taxon>
        <taxon>Hibiscus</taxon>
    </lineage>
</organism>
<dbReference type="Pfam" id="PF04043">
    <property type="entry name" value="PMEI"/>
    <property type="match status" value="1"/>
</dbReference>
<dbReference type="CDD" id="cd15798">
    <property type="entry name" value="PMEI-like_3"/>
    <property type="match status" value="1"/>
</dbReference>
<dbReference type="Gene3D" id="1.20.140.40">
    <property type="entry name" value="Invertase/pectin methylesterase inhibitor family protein"/>
    <property type="match status" value="1"/>
</dbReference>
<dbReference type="Proteomes" id="UP001396334">
    <property type="component" value="Unassembled WGS sequence"/>
</dbReference>
<evidence type="ECO:0000256" key="1">
    <source>
        <dbReference type="ARBA" id="ARBA00022729"/>
    </source>
</evidence>
<dbReference type="EMBL" id="JBBPBN010000079">
    <property type="protein sequence ID" value="KAK8983815.1"/>
    <property type="molecule type" value="Genomic_DNA"/>
</dbReference>
<dbReference type="SMART" id="SM00856">
    <property type="entry name" value="PMEI"/>
    <property type="match status" value="1"/>
</dbReference>
<keyword evidence="6" id="KW-1185">Reference proteome</keyword>
<proteinExistence type="inferred from homology"/>
<protein>
    <recommendedName>
        <fullName evidence="4">Pectinesterase inhibitor domain-containing protein</fullName>
    </recommendedName>
</protein>
<dbReference type="InterPro" id="IPR006501">
    <property type="entry name" value="Pectinesterase_inhib_dom"/>
</dbReference>